<comment type="caution">
    <text evidence="4">The sequence shown here is derived from an EMBL/GenBank/DDBJ whole genome shotgun (WGS) entry which is preliminary data.</text>
</comment>
<feature type="repeat" description="NHL" evidence="2">
    <location>
        <begin position="111"/>
        <end position="151"/>
    </location>
</feature>
<dbReference type="SUPFAM" id="SSF63829">
    <property type="entry name" value="Calcium-dependent phosphotriesterase"/>
    <property type="match status" value="1"/>
</dbReference>
<dbReference type="InterPro" id="IPR026444">
    <property type="entry name" value="Secre_tail"/>
</dbReference>
<dbReference type="Gene3D" id="2.40.10.500">
    <property type="match status" value="1"/>
</dbReference>
<dbReference type="AlphaFoldDB" id="A0A0S8G2U3"/>
<dbReference type="InterPro" id="IPR011042">
    <property type="entry name" value="6-blade_b-propeller_TolB-like"/>
</dbReference>
<reference evidence="4 5" key="1">
    <citation type="journal article" date="2015" name="Microbiome">
        <title>Genomic resolution of linkages in carbon, nitrogen, and sulfur cycling among widespread estuary sediment bacteria.</title>
        <authorList>
            <person name="Baker B.J."/>
            <person name="Lazar C.S."/>
            <person name="Teske A.P."/>
            <person name="Dick G.J."/>
        </authorList>
    </citation>
    <scope>NUCLEOTIDE SEQUENCE [LARGE SCALE GENOMIC DNA]</scope>
    <source>
        <strain evidence="4">SM23_40</strain>
    </source>
</reference>
<dbReference type="NCBIfam" id="TIGR04183">
    <property type="entry name" value="Por_Secre_tail"/>
    <property type="match status" value="1"/>
</dbReference>
<dbReference type="Pfam" id="PF13860">
    <property type="entry name" value="FlgD_ig"/>
    <property type="match status" value="1"/>
</dbReference>
<gene>
    <name evidence="4" type="ORF">AMJ82_10985</name>
</gene>
<organism evidence="4 5">
    <name type="scientific">candidate division TA06 bacterium SM23_40</name>
    <dbReference type="NCBI Taxonomy" id="1703774"/>
    <lineage>
        <taxon>Bacteria</taxon>
        <taxon>Bacteria division TA06</taxon>
    </lineage>
</organism>
<protein>
    <recommendedName>
        <fullName evidence="3">FlgD/Vpr Ig-like domain-containing protein</fullName>
    </recommendedName>
</protein>
<dbReference type="InterPro" id="IPR025965">
    <property type="entry name" value="FlgD/Vpr_Ig-like"/>
</dbReference>
<evidence type="ECO:0000313" key="4">
    <source>
        <dbReference type="EMBL" id="KPK67263.1"/>
    </source>
</evidence>
<feature type="repeat" description="NHL" evidence="2">
    <location>
        <begin position="253"/>
        <end position="293"/>
    </location>
</feature>
<dbReference type="Proteomes" id="UP000051717">
    <property type="component" value="Unassembled WGS sequence"/>
</dbReference>
<dbReference type="InterPro" id="IPR001258">
    <property type="entry name" value="NHL_repeat"/>
</dbReference>
<name>A0A0S8G2U3_UNCT6</name>
<feature type="repeat" description="NHL" evidence="2">
    <location>
        <begin position="65"/>
        <end position="104"/>
    </location>
</feature>
<dbReference type="PANTHER" id="PTHR24104:SF25">
    <property type="entry name" value="PROTEIN LIN-41"/>
    <property type="match status" value="1"/>
</dbReference>
<dbReference type="Pfam" id="PF17170">
    <property type="entry name" value="DUF5128"/>
    <property type="match status" value="1"/>
</dbReference>
<keyword evidence="1" id="KW-0677">Repeat</keyword>
<dbReference type="EMBL" id="LJUI01000138">
    <property type="protein sequence ID" value="KPK67263.1"/>
    <property type="molecule type" value="Genomic_DNA"/>
</dbReference>
<proteinExistence type="predicted"/>
<dbReference type="PROSITE" id="PS51125">
    <property type="entry name" value="NHL"/>
    <property type="match status" value="4"/>
</dbReference>
<dbReference type="PANTHER" id="PTHR24104">
    <property type="entry name" value="E3 UBIQUITIN-PROTEIN LIGASE NHLRC1-RELATED"/>
    <property type="match status" value="1"/>
</dbReference>
<evidence type="ECO:0000259" key="3">
    <source>
        <dbReference type="Pfam" id="PF13860"/>
    </source>
</evidence>
<dbReference type="Gene3D" id="2.60.40.4070">
    <property type="match status" value="1"/>
</dbReference>
<dbReference type="Gene3D" id="2.120.10.30">
    <property type="entry name" value="TolB, C-terminal domain"/>
    <property type="match status" value="2"/>
</dbReference>
<feature type="repeat" description="NHL" evidence="2">
    <location>
        <begin position="155"/>
        <end position="198"/>
    </location>
</feature>
<evidence type="ECO:0000313" key="5">
    <source>
        <dbReference type="Proteomes" id="UP000051717"/>
    </source>
</evidence>
<feature type="domain" description="FlgD/Vpr Ig-like" evidence="3">
    <location>
        <begin position="387"/>
        <end position="439"/>
    </location>
</feature>
<dbReference type="GO" id="GO:0008270">
    <property type="term" value="F:zinc ion binding"/>
    <property type="evidence" value="ECO:0007669"/>
    <property type="project" value="UniProtKB-KW"/>
</dbReference>
<evidence type="ECO:0000256" key="1">
    <source>
        <dbReference type="ARBA" id="ARBA00022737"/>
    </source>
</evidence>
<dbReference type="InterPro" id="IPR050952">
    <property type="entry name" value="TRIM-NHL_E3_ligases"/>
</dbReference>
<evidence type="ECO:0000256" key="2">
    <source>
        <dbReference type="PROSITE-ProRule" id="PRU00504"/>
    </source>
</evidence>
<accession>A0A0S8G2U3</accession>
<dbReference type="Pfam" id="PF01436">
    <property type="entry name" value="NHL"/>
    <property type="match status" value="1"/>
</dbReference>
<sequence length="460" mass="50867">MDGRRLLRQNASTLRTLTLIFALLLPRGVLASGDAVATDLYSLDYRDALATPDTTEVYEYVLSWGEHGSGPGQFNGATGMGNDRYGNIYVCDDLNCRVQKFDSLGNFLLMFGECGQGPGQFHAPRDVAVDDSSYIFVIDRGNDRVEKFDSLGQFVLEFGGYGHEPGQLDHPQSIASGDSGYVYVVDTDNYRVQRFTSGGEFDTLWGPPDSMTYHDHVVATYSRSVYAVWSRSEPVPEKRIYRSDVVGNTILWFGAFGSGPGQFQMLHDMATDPEGSLFMGDWWLSRVSKFDSLGALVTMWGSHGSEPGQFGMIAGITTDFYGNVYVSDYSHDRIQKFQRRFVNVEDGADEELETERTLRLGPNVPNPFASSTSITYVVPGIEGSKGTTVRLVIYNLLGQALVTLVDAEQPPGSYTVTWDGRDARGREVASGVYLCRLEAVEFTETKRMVLVPIAVSAHFE</sequence>